<keyword evidence="2" id="KW-0472">Membrane</keyword>
<dbReference type="AlphaFoldDB" id="E1QEA7"/>
<dbReference type="STRING" id="644282.Deba_0521"/>
<reference evidence="3 4" key="1">
    <citation type="journal article" date="2010" name="Stand. Genomic Sci.">
        <title>Complete genome sequence of Desulfarculus baarsii type strain (2st14).</title>
        <authorList>
            <person name="Sun H."/>
            <person name="Spring S."/>
            <person name="Lapidus A."/>
            <person name="Davenport K."/>
            <person name="Del Rio T.G."/>
            <person name="Tice H."/>
            <person name="Nolan M."/>
            <person name="Copeland A."/>
            <person name="Cheng J.F."/>
            <person name="Lucas S."/>
            <person name="Tapia R."/>
            <person name="Goodwin L."/>
            <person name="Pitluck S."/>
            <person name="Ivanova N."/>
            <person name="Pagani I."/>
            <person name="Mavromatis K."/>
            <person name="Ovchinnikova G."/>
            <person name="Pati A."/>
            <person name="Chen A."/>
            <person name="Palaniappan K."/>
            <person name="Hauser L."/>
            <person name="Chang Y.J."/>
            <person name="Jeffries C.D."/>
            <person name="Detter J.C."/>
            <person name="Han C."/>
            <person name="Rohde M."/>
            <person name="Brambilla E."/>
            <person name="Goker M."/>
            <person name="Woyke T."/>
            <person name="Bristow J."/>
            <person name="Eisen J.A."/>
            <person name="Markowitz V."/>
            <person name="Hugenholtz P."/>
            <person name="Kyrpides N.C."/>
            <person name="Klenk H.P."/>
            <person name="Land M."/>
        </authorList>
    </citation>
    <scope>NUCLEOTIDE SEQUENCE [LARGE SCALE GENOMIC DNA]</scope>
    <source>
        <strain evidence="4">ATCC 33931 / DSM 2075 / LMG 7858 / VKM B-1802 / 2st14</strain>
    </source>
</reference>
<keyword evidence="4" id="KW-1185">Reference proteome</keyword>
<keyword evidence="2" id="KW-0812">Transmembrane</keyword>
<evidence type="ECO:0000313" key="3">
    <source>
        <dbReference type="EMBL" id="ADK83893.1"/>
    </source>
</evidence>
<accession>E1QEA7</accession>
<dbReference type="Proteomes" id="UP000009047">
    <property type="component" value="Chromosome"/>
</dbReference>
<dbReference type="KEGG" id="dbr:Deba_0521"/>
<dbReference type="RefSeq" id="WP_013257348.1">
    <property type="nucleotide sequence ID" value="NC_014365.1"/>
</dbReference>
<evidence type="ECO:0000256" key="1">
    <source>
        <dbReference type="SAM" id="Coils"/>
    </source>
</evidence>
<keyword evidence="2" id="KW-1133">Transmembrane helix</keyword>
<protein>
    <submittedName>
        <fullName evidence="3">Uncharacterized protein</fullName>
    </submittedName>
</protein>
<dbReference type="HOGENOM" id="CLU_1575921_0_0_7"/>
<feature type="transmembrane region" description="Helical" evidence="2">
    <location>
        <begin position="12"/>
        <end position="29"/>
    </location>
</feature>
<name>E1QEA7_DESB2</name>
<keyword evidence="1" id="KW-0175">Coiled coil</keyword>
<proteinExistence type="predicted"/>
<gene>
    <name evidence="3" type="ordered locus">Deba_0521</name>
</gene>
<organism evidence="3 4">
    <name type="scientific">Desulfarculus baarsii (strain ATCC 33931 / DSM 2075 / LMG 7858 / VKM B-1802 / 2st14)</name>
    <dbReference type="NCBI Taxonomy" id="644282"/>
    <lineage>
        <taxon>Bacteria</taxon>
        <taxon>Pseudomonadati</taxon>
        <taxon>Thermodesulfobacteriota</taxon>
        <taxon>Desulfarculia</taxon>
        <taxon>Desulfarculales</taxon>
        <taxon>Desulfarculaceae</taxon>
        <taxon>Desulfarculus</taxon>
    </lineage>
</organism>
<evidence type="ECO:0000256" key="2">
    <source>
        <dbReference type="SAM" id="Phobius"/>
    </source>
</evidence>
<evidence type="ECO:0000313" key="4">
    <source>
        <dbReference type="Proteomes" id="UP000009047"/>
    </source>
</evidence>
<dbReference type="EMBL" id="CP002085">
    <property type="protein sequence ID" value="ADK83893.1"/>
    <property type="molecule type" value="Genomic_DNA"/>
</dbReference>
<sequence length="169" mass="17940">MIIDARKAQAWALALVAAAVLIGLGYWLGGEAAQERLNLALADADHYNRQAARQAAINTQLQNRLTELERLLAQSLAVTEAGPAQEVKSRLLRRGQAVILLGGALVATLEDVTLEPAMARIGLQNAGGEKGRAELAVGAETLIRASGRVYRLVLKKVTVNSATIALLAR</sequence>
<feature type="coiled-coil region" evidence="1">
    <location>
        <begin position="51"/>
        <end position="78"/>
    </location>
</feature>